<evidence type="ECO:0000256" key="13">
    <source>
        <dbReference type="SAM" id="Phobius"/>
    </source>
</evidence>
<evidence type="ECO:0000313" key="15">
    <source>
        <dbReference type="EMBL" id="RDI41387.1"/>
    </source>
</evidence>
<evidence type="ECO:0000256" key="6">
    <source>
        <dbReference type="ARBA" id="ARBA00022692"/>
    </source>
</evidence>
<dbReference type="PANTHER" id="PTHR43065:SF46">
    <property type="entry name" value="C4-DICARBOXYLATE TRANSPORT SENSOR PROTEIN DCTB"/>
    <property type="match status" value="1"/>
</dbReference>
<feature type="transmembrane region" description="Helical" evidence="13">
    <location>
        <begin position="12"/>
        <end position="29"/>
    </location>
</feature>
<evidence type="ECO:0000256" key="8">
    <source>
        <dbReference type="ARBA" id="ARBA00022777"/>
    </source>
</evidence>
<keyword evidence="8 15" id="KW-0418">Kinase</keyword>
<dbReference type="Proteomes" id="UP000255326">
    <property type="component" value="Unassembled WGS sequence"/>
</dbReference>
<dbReference type="Gene3D" id="3.30.565.10">
    <property type="entry name" value="Histidine kinase-like ATPase, C-terminal domain"/>
    <property type="match status" value="1"/>
</dbReference>
<proteinExistence type="predicted"/>
<keyword evidence="6 13" id="KW-0812">Transmembrane</keyword>
<evidence type="ECO:0000256" key="12">
    <source>
        <dbReference type="ARBA" id="ARBA00023136"/>
    </source>
</evidence>
<accession>A0A370GCH3</accession>
<dbReference type="AlphaFoldDB" id="A0A370GCH3"/>
<dbReference type="PRINTS" id="PR00344">
    <property type="entry name" value="BCTRLSENSOR"/>
</dbReference>
<dbReference type="InterPro" id="IPR004358">
    <property type="entry name" value="Sig_transdc_His_kin-like_C"/>
</dbReference>
<dbReference type="PANTHER" id="PTHR43065">
    <property type="entry name" value="SENSOR HISTIDINE KINASE"/>
    <property type="match status" value="1"/>
</dbReference>
<keyword evidence="7" id="KW-0547">Nucleotide-binding</keyword>
<evidence type="ECO:0000313" key="16">
    <source>
        <dbReference type="Proteomes" id="UP000255326"/>
    </source>
</evidence>
<evidence type="ECO:0000256" key="11">
    <source>
        <dbReference type="ARBA" id="ARBA00023012"/>
    </source>
</evidence>
<dbReference type="Pfam" id="PF07694">
    <property type="entry name" value="5TM-5TMR_LYT"/>
    <property type="match status" value="1"/>
</dbReference>
<dbReference type="GO" id="GO:0071555">
    <property type="term" value="P:cell wall organization"/>
    <property type="evidence" value="ECO:0007669"/>
    <property type="project" value="InterPro"/>
</dbReference>
<feature type="transmembrane region" description="Helical" evidence="13">
    <location>
        <begin position="41"/>
        <end position="60"/>
    </location>
</feature>
<evidence type="ECO:0000256" key="3">
    <source>
        <dbReference type="ARBA" id="ARBA00012438"/>
    </source>
</evidence>
<dbReference type="EC" id="2.7.13.3" evidence="3"/>
<organism evidence="15 16">
    <name type="scientific">Falsibacillus pallidus</name>
    <dbReference type="NCBI Taxonomy" id="493781"/>
    <lineage>
        <taxon>Bacteria</taxon>
        <taxon>Bacillati</taxon>
        <taxon>Bacillota</taxon>
        <taxon>Bacilli</taxon>
        <taxon>Bacillales</taxon>
        <taxon>Bacillaceae</taxon>
        <taxon>Falsibacillus</taxon>
    </lineage>
</organism>
<feature type="transmembrane region" description="Helical" evidence="13">
    <location>
        <begin position="102"/>
        <end position="121"/>
    </location>
</feature>
<feature type="domain" description="Histidine kinase" evidence="14">
    <location>
        <begin position="221"/>
        <end position="420"/>
    </location>
</feature>
<evidence type="ECO:0000259" key="14">
    <source>
        <dbReference type="PROSITE" id="PS50109"/>
    </source>
</evidence>
<comment type="subcellular location">
    <subcellularLocation>
        <location evidence="2">Cell membrane</location>
        <topology evidence="2">Multi-pass membrane protein</topology>
    </subcellularLocation>
</comment>
<keyword evidence="16" id="KW-1185">Reference proteome</keyword>
<dbReference type="SUPFAM" id="SSF55874">
    <property type="entry name" value="ATPase domain of HSP90 chaperone/DNA topoisomerase II/histidine kinase"/>
    <property type="match status" value="1"/>
</dbReference>
<keyword evidence="11" id="KW-0902">Two-component regulatory system</keyword>
<dbReference type="EMBL" id="QQAY01000008">
    <property type="protein sequence ID" value="RDI41387.1"/>
    <property type="molecule type" value="Genomic_DNA"/>
</dbReference>
<dbReference type="GO" id="GO:0005886">
    <property type="term" value="C:plasma membrane"/>
    <property type="evidence" value="ECO:0007669"/>
    <property type="project" value="UniProtKB-SubCell"/>
</dbReference>
<protein>
    <recommendedName>
        <fullName evidence="3">histidine kinase</fullName>
        <ecNumber evidence="3">2.7.13.3</ecNumber>
    </recommendedName>
</protein>
<dbReference type="PROSITE" id="PS50109">
    <property type="entry name" value="HIS_KIN"/>
    <property type="match status" value="1"/>
</dbReference>
<feature type="transmembrane region" description="Helical" evidence="13">
    <location>
        <begin position="172"/>
        <end position="193"/>
    </location>
</feature>
<gene>
    <name evidence="15" type="ORF">DFR59_10837</name>
</gene>
<keyword evidence="5" id="KW-0808">Transferase</keyword>
<reference evidence="15 16" key="1">
    <citation type="submission" date="2018-07" db="EMBL/GenBank/DDBJ databases">
        <title>Genomic Encyclopedia of Type Strains, Phase IV (KMG-IV): sequencing the most valuable type-strain genomes for metagenomic binning, comparative biology and taxonomic classification.</title>
        <authorList>
            <person name="Goeker M."/>
        </authorList>
    </citation>
    <scope>NUCLEOTIDE SEQUENCE [LARGE SCALE GENOMIC DNA]</scope>
    <source>
        <strain evidence="15 16">DSM 25281</strain>
    </source>
</reference>
<dbReference type="GO" id="GO:0000155">
    <property type="term" value="F:phosphorelay sensor kinase activity"/>
    <property type="evidence" value="ECO:0007669"/>
    <property type="project" value="InterPro"/>
</dbReference>
<evidence type="ECO:0000256" key="1">
    <source>
        <dbReference type="ARBA" id="ARBA00000085"/>
    </source>
</evidence>
<keyword evidence="12 13" id="KW-0472">Membrane</keyword>
<keyword evidence="4" id="KW-1003">Cell membrane</keyword>
<comment type="caution">
    <text evidence="15">The sequence shown here is derived from an EMBL/GenBank/DDBJ whole genome shotgun (WGS) entry which is preliminary data.</text>
</comment>
<evidence type="ECO:0000256" key="9">
    <source>
        <dbReference type="ARBA" id="ARBA00022840"/>
    </source>
</evidence>
<dbReference type="InterPro" id="IPR005467">
    <property type="entry name" value="His_kinase_dom"/>
</dbReference>
<evidence type="ECO:0000256" key="7">
    <source>
        <dbReference type="ARBA" id="ARBA00022741"/>
    </source>
</evidence>
<sequence length="440" mass="49538">MRLGGQAMWLKDLLLNFFLILTPLYFYPFIASHSSQRRRGIYLGIICGFAAMACMEFPVVAGEGFLWDFRWIAFLIAVLYGGQQSALITGTMLVLFRFSLGGMLSSTTVLCCALALLLIFLPKSKTFLEESTARKVYLSVVYSILTVLVLIFSIAFQFWFSDQVIQLTIPTLEVIVFMALSYIAALSLFCYFVENIMGYIRQRDAFHEAEKKSIFHEISSLLAYDVKSSMQEVKESFQQLNPNTPPLKAAFNGLEKVEGIVDHYISYTKNEIRELEPIRVDSMISDLSKLLSSYSKFKEVPIVVNADSDLVLKGDPLKVKQILLNLMKNSIDATPKNGTVLIEASENIHELHISITDNGIGMTHEQLNEIKYYLRHLNGETIGRGLFVAFKLLKSIDGKISFESEVGKGTVVHLILPKDDNATLFRKVNWNVKKGSVVNS</sequence>
<dbReference type="SMART" id="SM00387">
    <property type="entry name" value="HATPase_c"/>
    <property type="match status" value="1"/>
</dbReference>
<evidence type="ECO:0000256" key="2">
    <source>
        <dbReference type="ARBA" id="ARBA00004651"/>
    </source>
</evidence>
<feature type="transmembrane region" description="Helical" evidence="13">
    <location>
        <begin position="72"/>
        <end position="96"/>
    </location>
</feature>
<comment type="catalytic activity">
    <reaction evidence="1">
        <text>ATP + protein L-histidine = ADP + protein N-phospho-L-histidine.</text>
        <dbReference type="EC" id="2.7.13.3"/>
    </reaction>
</comment>
<keyword evidence="9" id="KW-0067">ATP-binding</keyword>
<evidence type="ECO:0000256" key="5">
    <source>
        <dbReference type="ARBA" id="ARBA00022679"/>
    </source>
</evidence>
<dbReference type="Pfam" id="PF02518">
    <property type="entry name" value="HATPase_c"/>
    <property type="match status" value="1"/>
</dbReference>
<feature type="transmembrane region" description="Helical" evidence="13">
    <location>
        <begin position="136"/>
        <end position="160"/>
    </location>
</feature>
<dbReference type="InterPro" id="IPR003594">
    <property type="entry name" value="HATPase_dom"/>
</dbReference>
<name>A0A370GCH3_9BACI</name>
<evidence type="ECO:0000256" key="10">
    <source>
        <dbReference type="ARBA" id="ARBA00022989"/>
    </source>
</evidence>
<keyword evidence="10 13" id="KW-1133">Transmembrane helix</keyword>
<dbReference type="InterPro" id="IPR011620">
    <property type="entry name" value="Sig_transdc_His_kinase_LytS_TM"/>
</dbReference>
<evidence type="ECO:0000256" key="4">
    <source>
        <dbReference type="ARBA" id="ARBA00022475"/>
    </source>
</evidence>
<dbReference type="InterPro" id="IPR036890">
    <property type="entry name" value="HATPase_C_sf"/>
</dbReference>
<dbReference type="GO" id="GO:0005524">
    <property type="term" value="F:ATP binding"/>
    <property type="evidence" value="ECO:0007669"/>
    <property type="project" value="UniProtKB-KW"/>
</dbReference>